<feature type="binding site" evidence="11">
    <location>
        <position position="260"/>
    </location>
    <ligand>
        <name>substrate</name>
    </ligand>
</feature>
<evidence type="ECO:0000259" key="16">
    <source>
        <dbReference type="SMART" id="SM00861"/>
    </source>
</evidence>
<dbReference type="Gene3D" id="3.40.50.970">
    <property type="match status" value="2"/>
</dbReference>
<dbReference type="InterPro" id="IPR005475">
    <property type="entry name" value="Transketolase-like_Pyr-bd"/>
</dbReference>
<dbReference type="GO" id="GO:0046872">
    <property type="term" value="F:metal ion binding"/>
    <property type="evidence" value="ECO:0007669"/>
    <property type="project" value="UniProtKB-KW"/>
</dbReference>
<dbReference type="PROSITE" id="PS00802">
    <property type="entry name" value="TRANSKETOLASE_2"/>
    <property type="match status" value="1"/>
</dbReference>
<evidence type="ECO:0000256" key="14">
    <source>
        <dbReference type="PIRSR" id="PIRSR605478-5"/>
    </source>
</evidence>
<feature type="binding site" evidence="12">
    <location>
        <begin position="115"/>
        <end position="117"/>
    </location>
    <ligand>
        <name>thiamine diphosphate</name>
        <dbReference type="ChEBI" id="CHEBI:58937"/>
    </ligand>
</feature>
<dbReference type="InterPro" id="IPR005474">
    <property type="entry name" value="Transketolase_N"/>
</dbReference>
<feature type="binding site" evidence="11">
    <location>
        <position position="520"/>
    </location>
    <ligand>
        <name>substrate</name>
    </ligand>
</feature>
<feature type="active site" description="Proton donor" evidence="10">
    <location>
        <position position="411"/>
    </location>
</feature>
<evidence type="ECO:0000256" key="12">
    <source>
        <dbReference type="PIRSR" id="PIRSR605478-3"/>
    </source>
</evidence>
<dbReference type="InterPro" id="IPR033247">
    <property type="entry name" value="Transketolase_fam"/>
</dbReference>
<evidence type="ECO:0000256" key="13">
    <source>
        <dbReference type="PIRSR" id="PIRSR605478-4"/>
    </source>
</evidence>
<dbReference type="CDD" id="cd07033">
    <property type="entry name" value="TPP_PYR_DXS_TK_like"/>
    <property type="match status" value="1"/>
</dbReference>
<comment type="catalytic activity">
    <reaction evidence="8 15">
        <text>D-sedoheptulose 7-phosphate + D-glyceraldehyde 3-phosphate = aldehydo-D-ribose 5-phosphate + D-xylulose 5-phosphate</text>
        <dbReference type="Rhea" id="RHEA:10508"/>
        <dbReference type="ChEBI" id="CHEBI:57483"/>
        <dbReference type="ChEBI" id="CHEBI:57737"/>
        <dbReference type="ChEBI" id="CHEBI:58273"/>
        <dbReference type="ChEBI" id="CHEBI:59776"/>
        <dbReference type="EC" id="2.2.1.1"/>
    </reaction>
</comment>
<gene>
    <name evidence="17" type="primary">tkt</name>
    <name evidence="17" type="ORF">K7J14_05810</name>
</gene>
<evidence type="ECO:0000256" key="5">
    <source>
        <dbReference type="ARBA" id="ARBA00022723"/>
    </source>
</evidence>
<dbReference type="InterPro" id="IPR049557">
    <property type="entry name" value="Transketolase_CS"/>
</dbReference>
<evidence type="ECO:0000313" key="17">
    <source>
        <dbReference type="EMBL" id="MCD1654216.1"/>
    </source>
</evidence>
<name>A0AAE3EI44_9SPIR</name>
<dbReference type="FunFam" id="3.40.50.970:FF:000003">
    <property type="entry name" value="Transketolase"/>
    <property type="match status" value="1"/>
</dbReference>
<feature type="binding site" evidence="11">
    <location>
        <position position="27"/>
    </location>
    <ligand>
        <name>substrate</name>
    </ligand>
</feature>
<comment type="cofactor">
    <cofactor evidence="13">
        <name>Mg(2+)</name>
        <dbReference type="ChEBI" id="CHEBI:18420"/>
    </cofactor>
    <text evidence="13">Binds 1 Mg(2+) ion per subunit. Can also utilize other divalent metal cations, such as Ca(2+), Mn(2+) and Co(2+).</text>
</comment>
<comment type="function">
    <text evidence="15">Catalyzes the transfer of a two-carbon ketol group from a ketose donor to an aldose acceptor, via a covalent intermediate with the cofactor thiamine pyrophosphate.</text>
</comment>
<feature type="binding site" evidence="13">
    <location>
        <position position="156"/>
    </location>
    <ligand>
        <name>Mg(2+)</name>
        <dbReference type="ChEBI" id="CHEBI:18420"/>
    </ligand>
</feature>
<evidence type="ECO:0000256" key="4">
    <source>
        <dbReference type="ARBA" id="ARBA00022679"/>
    </source>
</evidence>
<dbReference type="InterPro" id="IPR009014">
    <property type="entry name" value="Transketo_C/PFOR_II"/>
</dbReference>
<feature type="binding site" evidence="11">
    <location>
        <position position="461"/>
    </location>
    <ligand>
        <name>substrate</name>
    </ligand>
</feature>
<dbReference type="PANTHER" id="PTHR43522:SF2">
    <property type="entry name" value="TRANSKETOLASE 1-RELATED"/>
    <property type="match status" value="1"/>
</dbReference>
<keyword evidence="18" id="KW-1185">Reference proteome</keyword>
<dbReference type="Gene3D" id="3.40.50.920">
    <property type="match status" value="1"/>
</dbReference>
<organism evidence="17 18">
    <name type="scientific">Teretinema zuelzerae</name>
    <dbReference type="NCBI Taxonomy" id="156"/>
    <lineage>
        <taxon>Bacteria</taxon>
        <taxon>Pseudomonadati</taxon>
        <taxon>Spirochaetota</taxon>
        <taxon>Spirochaetia</taxon>
        <taxon>Spirochaetales</taxon>
        <taxon>Treponemataceae</taxon>
        <taxon>Teretinema</taxon>
    </lineage>
</organism>
<keyword evidence="7 12" id="KW-0786">Thiamine pyrophosphate</keyword>
<dbReference type="Pfam" id="PF02779">
    <property type="entry name" value="Transket_pyr"/>
    <property type="match status" value="1"/>
</dbReference>
<dbReference type="EC" id="2.2.1.1" evidence="3 9"/>
<dbReference type="EMBL" id="JAINWA010000001">
    <property type="protein sequence ID" value="MCD1654216.1"/>
    <property type="molecule type" value="Genomic_DNA"/>
</dbReference>
<dbReference type="InterPro" id="IPR055152">
    <property type="entry name" value="Transketolase-like_C_2"/>
</dbReference>
<dbReference type="FunFam" id="3.40.50.970:FF:000004">
    <property type="entry name" value="Transketolase"/>
    <property type="match status" value="1"/>
</dbReference>
<feature type="binding site" evidence="13">
    <location>
        <position position="188"/>
    </location>
    <ligand>
        <name>Mg(2+)</name>
        <dbReference type="ChEBI" id="CHEBI:18420"/>
    </ligand>
</feature>
<evidence type="ECO:0000313" key="18">
    <source>
        <dbReference type="Proteomes" id="UP001198163"/>
    </source>
</evidence>
<feature type="binding site" evidence="11">
    <location>
        <position position="473"/>
    </location>
    <ligand>
        <name>substrate</name>
    </ligand>
</feature>
<evidence type="ECO:0000256" key="11">
    <source>
        <dbReference type="PIRSR" id="PIRSR605478-2"/>
    </source>
</evidence>
<feature type="domain" description="Transketolase-like pyrimidine-binding" evidence="16">
    <location>
        <begin position="354"/>
        <end position="525"/>
    </location>
</feature>
<keyword evidence="15" id="KW-0106">Calcium</keyword>
<evidence type="ECO:0000256" key="1">
    <source>
        <dbReference type="ARBA" id="ARBA00007131"/>
    </source>
</evidence>
<keyword evidence="5 13" id="KW-0479">Metal-binding</keyword>
<comment type="caution">
    <text evidence="17">The sequence shown here is derived from an EMBL/GenBank/DDBJ whole genome shotgun (WGS) entry which is preliminary data.</text>
</comment>
<evidence type="ECO:0000256" key="10">
    <source>
        <dbReference type="PIRSR" id="PIRSR605478-1"/>
    </source>
</evidence>
<sequence>MSKELDAVALSVRSLSMDAIQKANSGHPGLPLGTAELAAVLYGKILNHNPADPEWKNRDRFVLSAGHGSMFLYSILHLSGYKVSMDDIKNFRQIGSKCPGHPEYGYTEGVESTSGPLGQGVATAVGMAIAESMLAARFNTAAHTVVDHYTYSLVGEGCLMEGISSEASSLAGHLKLGKLIVFYDENKISIDGSTDLSFSEDVAARYASYGWQVLRGDMYDYAGIESLVKQAKADGRPSLIMLKSVIGKGAASVAGTAKAHGAPIGAEGIAAAKTALGLDPAKDFQVVPAAYDYFAARKADFAAAEASWKSVFDAWSKANPALRAEWDAFFAEGGIDNARLNAAVLPPVKTGDSLATRTASNNALNAFAAVLPNLVGGSADLQGPNAVGIKNTAAFSAEHRDGRYLHFGIREFAMAAITNGIQLHGGLRPFCATFLIFADYLRPALRLSALMKLPAIYVLTHDSIYVGEDGPTHQPVETISSLRGIPNVWVLRPADAEETSYAWKMALARKDGPVCLALTRQNITVFPKDDPDWKHTIECGAYIVRKGSDSPDVTVLATGSEVSLALAAADLVPCKKIRVVSVVSKELFESQSEVIRNAIVGGSKNSVRIVTAEAGIRMGWEGWTRDASDNFSIERFGESGPANKVAEHLGFTAEALAAVLRK</sequence>
<evidence type="ECO:0000256" key="6">
    <source>
        <dbReference type="ARBA" id="ARBA00022842"/>
    </source>
</evidence>
<evidence type="ECO:0000256" key="2">
    <source>
        <dbReference type="ARBA" id="ARBA00011738"/>
    </source>
</evidence>
<reference evidence="17" key="1">
    <citation type="submission" date="2021-08" db="EMBL/GenBank/DDBJ databases">
        <title>Comparative analyses of Brucepasteria parasyntrophica and Teretinema zuelzerae.</title>
        <authorList>
            <person name="Song Y."/>
            <person name="Brune A."/>
        </authorList>
    </citation>
    <scope>NUCLEOTIDE SEQUENCE</scope>
    <source>
        <strain evidence="17">DSM 1903</strain>
    </source>
</reference>
<dbReference type="PANTHER" id="PTHR43522">
    <property type="entry name" value="TRANSKETOLASE"/>
    <property type="match status" value="1"/>
</dbReference>
<dbReference type="AlphaFoldDB" id="A0AAE3EI44"/>
<feature type="binding site" evidence="12">
    <location>
        <position position="157"/>
    </location>
    <ligand>
        <name>thiamine diphosphate</name>
        <dbReference type="ChEBI" id="CHEBI:58937"/>
    </ligand>
</feature>
<comment type="cofactor">
    <cofactor evidence="15">
        <name>Mg(2+)</name>
        <dbReference type="ChEBI" id="CHEBI:18420"/>
    </cofactor>
    <cofactor evidence="15">
        <name>Ca(2+)</name>
        <dbReference type="ChEBI" id="CHEBI:29108"/>
    </cofactor>
    <cofactor evidence="15">
        <name>Mn(2+)</name>
        <dbReference type="ChEBI" id="CHEBI:29035"/>
    </cofactor>
    <cofactor evidence="15">
        <name>Co(2+)</name>
        <dbReference type="ChEBI" id="CHEBI:48828"/>
    </cofactor>
    <text evidence="15">Binds 1 Mg(2+) ion per subunit. Can also utilize other divalent metal cations, such as Ca(2+), Mn(2+) and Co(2+).</text>
</comment>
<feature type="binding site" evidence="12">
    <location>
        <position position="260"/>
    </location>
    <ligand>
        <name>thiamine diphosphate</name>
        <dbReference type="ChEBI" id="CHEBI:58937"/>
    </ligand>
</feature>
<evidence type="ECO:0000256" key="7">
    <source>
        <dbReference type="ARBA" id="ARBA00023052"/>
    </source>
</evidence>
<feature type="binding site" evidence="12">
    <location>
        <position position="67"/>
    </location>
    <ligand>
        <name>thiamine diphosphate</name>
        <dbReference type="ChEBI" id="CHEBI:58937"/>
    </ligand>
</feature>
<feature type="binding site" evidence="12">
    <location>
        <position position="186"/>
    </location>
    <ligand>
        <name>thiamine diphosphate</name>
        <dbReference type="ChEBI" id="CHEBI:58937"/>
    </ligand>
</feature>
<accession>A0AAE3EI44</accession>
<comment type="cofactor">
    <cofactor evidence="12">
        <name>thiamine diphosphate</name>
        <dbReference type="ChEBI" id="CHEBI:58937"/>
    </cofactor>
    <text evidence="12">Binds 1 thiamine pyrophosphate per subunit. During the reaction, the substrate forms a covalent intermediate with the cofactor.</text>
</comment>
<evidence type="ECO:0000256" key="15">
    <source>
        <dbReference type="RuleBase" id="RU004996"/>
    </source>
</evidence>
<dbReference type="InterPro" id="IPR005478">
    <property type="entry name" value="Transketolase_bac-like"/>
</dbReference>
<dbReference type="Pfam" id="PF00456">
    <property type="entry name" value="Transketolase_N"/>
    <property type="match status" value="1"/>
</dbReference>
<dbReference type="GO" id="GO:0006098">
    <property type="term" value="P:pentose-phosphate shunt"/>
    <property type="evidence" value="ECO:0007669"/>
    <property type="project" value="TreeGrafter"/>
</dbReference>
<keyword evidence="6 13" id="KW-0460">Magnesium</keyword>
<feature type="binding site" evidence="13">
    <location>
        <position position="186"/>
    </location>
    <ligand>
        <name>Mg(2+)</name>
        <dbReference type="ChEBI" id="CHEBI:18420"/>
    </ligand>
</feature>
<feature type="site" description="Important for catalytic activity" evidence="14">
    <location>
        <position position="27"/>
    </location>
</feature>
<protein>
    <recommendedName>
        <fullName evidence="3 9">Transketolase</fullName>
        <ecNumber evidence="3 9">2.2.1.1</ecNumber>
    </recommendedName>
</protein>
<dbReference type="InterPro" id="IPR020826">
    <property type="entry name" value="Transketolase_BS"/>
</dbReference>
<dbReference type="CDD" id="cd02012">
    <property type="entry name" value="TPP_TK"/>
    <property type="match status" value="1"/>
</dbReference>
<evidence type="ECO:0000256" key="8">
    <source>
        <dbReference type="ARBA" id="ARBA00049473"/>
    </source>
</evidence>
<comment type="similarity">
    <text evidence="1 15">Belongs to the transketolase family.</text>
</comment>
<proteinExistence type="inferred from homology"/>
<dbReference type="RefSeq" id="WP_230754230.1">
    <property type="nucleotide sequence ID" value="NZ_JAINWA010000001.1"/>
</dbReference>
<comment type="subunit">
    <text evidence="2 15">Homodimer.</text>
</comment>
<dbReference type="PROSITE" id="PS00801">
    <property type="entry name" value="TRANSKETOLASE_1"/>
    <property type="match status" value="1"/>
</dbReference>
<dbReference type="GO" id="GO:0004802">
    <property type="term" value="F:transketolase activity"/>
    <property type="evidence" value="ECO:0007669"/>
    <property type="project" value="UniProtKB-UniRule"/>
</dbReference>
<feature type="site" description="Important for catalytic activity" evidence="14">
    <location>
        <position position="260"/>
    </location>
</feature>
<feature type="binding site" evidence="11">
    <location>
        <position position="469"/>
    </location>
    <ligand>
        <name>substrate</name>
    </ligand>
</feature>
<evidence type="ECO:0000256" key="3">
    <source>
        <dbReference type="ARBA" id="ARBA00013152"/>
    </source>
</evidence>
<feature type="binding site" evidence="11">
    <location>
        <position position="357"/>
    </location>
    <ligand>
        <name>substrate</name>
    </ligand>
</feature>
<feature type="binding site" evidence="12">
    <location>
        <position position="437"/>
    </location>
    <ligand>
        <name>thiamine diphosphate</name>
        <dbReference type="ChEBI" id="CHEBI:58937"/>
    </ligand>
</feature>
<dbReference type="SUPFAM" id="SSF52922">
    <property type="entry name" value="TK C-terminal domain-like"/>
    <property type="match status" value="1"/>
</dbReference>
<dbReference type="NCBIfam" id="TIGR00232">
    <property type="entry name" value="tktlase_bact"/>
    <property type="match status" value="1"/>
</dbReference>
<dbReference type="Pfam" id="PF22613">
    <property type="entry name" value="Transketolase_C_1"/>
    <property type="match status" value="1"/>
</dbReference>
<dbReference type="GO" id="GO:0005829">
    <property type="term" value="C:cytosol"/>
    <property type="evidence" value="ECO:0007669"/>
    <property type="project" value="TreeGrafter"/>
</dbReference>
<dbReference type="SMART" id="SM00861">
    <property type="entry name" value="Transket_pyr"/>
    <property type="match status" value="1"/>
</dbReference>
<dbReference type="SUPFAM" id="SSF52518">
    <property type="entry name" value="Thiamin diphosphate-binding fold (THDP-binding)"/>
    <property type="match status" value="2"/>
</dbReference>
<evidence type="ECO:0000256" key="9">
    <source>
        <dbReference type="NCBIfam" id="TIGR00232"/>
    </source>
</evidence>
<keyword evidence="4 15" id="KW-0808">Transferase</keyword>
<dbReference type="Proteomes" id="UP001198163">
    <property type="component" value="Unassembled WGS sequence"/>
</dbReference>
<dbReference type="InterPro" id="IPR029061">
    <property type="entry name" value="THDP-binding"/>
</dbReference>